<sequence length="40" mass="4512">MSQIQLGSENFRVISSFGQSVTFLVKMHKVSSNFLDYTKG</sequence>
<organism evidence="1 2">
    <name type="scientific">Meloidogyne enterolobii</name>
    <name type="common">Root-knot nematode worm</name>
    <name type="synonym">Meloidogyne mayaguensis</name>
    <dbReference type="NCBI Taxonomy" id="390850"/>
    <lineage>
        <taxon>Eukaryota</taxon>
        <taxon>Metazoa</taxon>
        <taxon>Ecdysozoa</taxon>
        <taxon>Nematoda</taxon>
        <taxon>Chromadorea</taxon>
        <taxon>Rhabditida</taxon>
        <taxon>Tylenchina</taxon>
        <taxon>Tylenchomorpha</taxon>
        <taxon>Tylenchoidea</taxon>
        <taxon>Meloidogynidae</taxon>
        <taxon>Meloidogyninae</taxon>
        <taxon>Meloidogyne</taxon>
    </lineage>
</organism>
<dbReference type="AlphaFoldDB" id="A0A6V7V0V0"/>
<gene>
    <name evidence="1" type="ORF">MENT_LOCUS19915</name>
</gene>
<protein>
    <submittedName>
        <fullName evidence="1">Uncharacterized protein</fullName>
    </submittedName>
</protein>
<dbReference type="EMBL" id="CAJEWN010000142">
    <property type="protein sequence ID" value="CAD2168542.1"/>
    <property type="molecule type" value="Genomic_DNA"/>
</dbReference>
<dbReference type="Proteomes" id="UP000580250">
    <property type="component" value="Unassembled WGS sequence"/>
</dbReference>
<evidence type="ECO:0000313" key="2">
    <source>
        <dbReference type="Proteomes" id="UP000580250"/>
    </source>
</evidence>
<name>A0A6V7V0V0_MELEN</name>
<comment type="caution">
    <text evidence="1">The sequence shown here is derived from an EMBL/GenBank/DDBJ whole genome shotgun (WGS) entry which is preliminary data.</text>
</comment>
<evidence type="ECO:0000313" key="1">
    <source>
        <dbReference type="EMBL" id="CAD2168542.1"/>
    </source>
</evidence>
<proteinExistence type="predicted"/>
<accession>A0A6V7V0V0</accession>
<reference evidence="1 2" key="1">
    <citation type="submission" date="2020-08" db="EMBL/GenBank/DDBJ databases">
        <authorList>
            <person name="Koutsovoulos G."/>
            <person name="Danchin GJ E."/>
        </authorList>
    </citation>
    <scope>NUCLEOTIDE SEQUENCE [LARGE SCALE GENOMIC DNA]</scope>
</reference>